<feature type="transmembrane region" description="Helical" evidence="6">
    <location>
        <begin position="216"/>
        <end position="235"/>
    </location>
</feature>
<name>A0A1E4SQH1_9ASCO</name>
<protein>
    <submittedName>
        <fullName evidence="8">Putative sulfate transporter</fullName>
    </submittedName>
</protein>
<evidence type="ECO:0000313" key="9">
    <source>
        <dbReference type="Proteomes" id="UP000094285"/>
    </source>
</evidence>
<feature type="transmembrane region" description="Helical" evidence="6">
    <location>
        <begin position="422"/>
        <end position="445"/>
    </location>
</feature>
<dbReference type="GO" id="GO:0055085">
    <property type="term" value="P:transmembrane transport"/>
    <property type="evidence" value="ECO:0007669"/>
    <property type="project" value="InterPro"/>
</dbReference>
<evidence type="ECO:0000313" key="8">
    <source>
        <dbReference type="EMBL" id="ODV81749.1"/>
    </source>
</evidence>
<evidence type="ECO:0000259" key="7">
    <source>
        <dbReference type="PROSITE" id="PS50801"/>
    </source>
</evidence>
<dbReference type="InterPro" id="IPR002645">
    <property type="entry name" value="STAS_dom"/>
</dbReference>
<feature type="region of interest" description="Disordered" evidence="5">
    <location>
        <begin position="1"/>
        <end position="22"/>
    </location>
</feature>
<feature type="transmembrane region" description="Helical" evidence="6">
    <location>
        <begin position="269"/>
        <end position="288"/>
    </location>
</feature>
<feature type="transmembrane region" description="Helical" evidence="6">
    <location>
        <begin position="353"/>
        <end position="372"/>
    </location>
</feature>
<dbReference type="SUPFAM" id="SSF52091">
    <property type="entry name" value="SpoIIaa-like"/>
    <property type="match status" value="1"/>
</dbReference>
<dbReference type="PANTHER" id="PTHR11814">
    <property type="entry name" value="SULFATE TRANSPORTER"/>
    <property type="match status" value="1"/>
</dbReference>
<feature type="transmembrane region" description="Helical" evidence="6">
    <location>
        <begin position="134"/>
        <end position="157"/>
    </location>
</feature>
<dbReference type="GO" id="GO:0016020">
    <property type="term" value="C:membrane"/>
    <property type="evidence" value="ECO:0007669"/>
    <property type="project" value="UniProtKB-SubCell"/>
</dbReference>
<feature type="transmembrane region" description="Helical" evidence="6">
    <location>
        <begin position="452"/>
        <end position="470"/>
    </location>
</feature>
<dbReference type="InterPro" id="IPR001902">
    <property type="entry name" value="SLC26A/SulP_fam"/>
</dbReference>
<gene>
    <name evidence="8" type="ORF">CANTADRAFT_3822</name>
</gene>
<feature type="transmembrane region" description="Helical" evidence="6">
    <location>
        <begin position="490"/>
        <end position="517"/>
    </location>
</feature>
<sequence length="737" mass="81486">MTDENTRLLRTPKRDGPRPRPTLYTVPSSQSLRSLKTLNDPTINSYLDTIDDEPLGWNAINRVKNLASGRPKDGFDTYAYCAYYLPILNWLPNYNYRESLAGDFLAGLSLASFQIPLVMSFATSLAHLPPITGLYSIIIGSTVYSIFGCVPVLVVGASPSTAIMYGQTIEYIRHEKSFLHFTELEISSAISATLSGILLASGLLRFGFLDNVLSRALLKGFIGAMGFIMIINELSTEMGLEKLALEQPHLTVVDKILFAFRNFPKSHRLTLTISLVTLIIVVSIKTYKEILIHKYKIKKAVFIPEILLMVIVATFLSWYFEWNSKGVEIVGDITSSNHSFKIVNPFQWKKLALYERTFTIAFVSTLLGFFDSTTATKSLGTQYNFNVSSNRELIALGSTNFVVSLVSGLPAFGAFGRSKLNILSGATTPMAGIFVAICTFFSIIYLLPLLHFLPECVLALTTTVIGITVIQEVPSDLKFFYNIGGYDEIITFLIIFFATILWGTPAGISMGVLVAVIRVIKHSSRSRIHILGRVPNTSIFRNADELIEESFATFEQENEAQSFETLSPSNNVDKLSSLISEIEEIEGVLIIKIPEPLNFANVGDLKSKLNRIEKYGSLLIHPSQPNSRAFNNDTVKSIIFDCKGMTKIDSSATQVLYEIVKKYTESDCIRVCFSRLPVDGTIRDKFNMAGITSLVNNNFKASNSSSSTPDPTSSVGMGDGFFLSIEKALGSVDQVNV</sequence>
<feature type="transmembrane region" description="Helical" evidence="6">
    <location>
        <begin position="300"/>
        <end position="320"/>
    </location>
</feature>
<feature type="transmembrane region" description="Helical" evidence="6">
    <location>
        <begin position="104"/>
        <end position="122"/>
    </location>
</feature>
<keyword evidence="3 6" id="KW-1133">Transmembrane helix</keyword>
<dbReference type="OrthoDB" id="427213at2759"/>
<keyword evidence="9" id="KW-1185">Reference proteome</keyword>
<proteinExistence type="predicted"/>
<comment type="subcellular location">
    <subcellularLocation>
        <location evidence="1">Membrane</location>
        <topology evidence="1">Multi-pass membrane protein</topology>
    </subcellularLocation>
</comment>
<dbReference type="GeneID" id="30982880"/>
<organism evidence="8 9">
    <name type="scientific">Suhomyces tanzawaensis NRRL Y-17324</name>
    <dbReference type="NCBI Taxonomy" id="984487"/>
    <lineage>
        <taxon>Eukaryota</taxon>
        <taxon>Fungi</taxon>
        <taxon>Dikarya</taxon>
        <taxon>Ascomycota</taxon>
        <taxon>Saccharomycotina</taxon>
        <taxon>Pichiomycetes</taxon>
        <taxon>Debaryomycetaceae</taxon>
        <taxon>Suhomyces</taxon>
    </lineage>
</organism>
<evidence type="ECO:0000256" key="2">
    <source>
        <dbReference type="ARBA" id="ARBA00022692"/>
    </source>
</evidence>
<feature type="compositionally biased region" description="Basic and acidic residues" evidence="5">
    <location>
        <begin position="1"/>
        <end position="18"/>
    </location>
</feature>
<dbReference type="Pfam" id="PF00916">
    <property type="entry name" value="Sulfate_transp"/>
    <property type="match status" value="1"/>
</dbReference>
<dbReference type="STRING" id="984487.A0A1E4SQH1"/>
<accession>A0A1E4SQH1</accession>
<evidence type="ECO:0000256" key="5">
    <source>
        <dbReference type="SAM" id="MobiDB-lite"/>
    </source>
</evidence>
<dbReference type="EMBL" id="KV453909">
    <property type="protein sequence ID" value="ODV81749.1"/>
    <property type="molecule type" value="Genomic_DNA"/>
</dbReference>
<keyword evidence="2 6" id="KW-0812">Transmembrane</keyword>
<dbReference type="Proteomes" id="UP000094285">
    <property type="component" value="Unassembled WGS sequence"/>
</dbReference>
<reference evidence="9" key="1">
    <citation type="submission" date="2016-05" db="EMBL/GenBank/DDBJ databases">
        <title>Comparative genomics of biotechnologically important yeasts.</title>
        <authorList>
            <consortium name="DOE Joint Genome Institute"/>
            <person name="Riley R."/>
            <person name="Haridas S."/>
            <person name="Wolfe K.H."/>
            <person name="Lopes M.R."/>
            <person name="Hittinger C.T."/>
            <person name="Goker M."/>
            <person name="Salamov A."/>
            <person name="Wisecaver J."/>
            <person name="Long T.M."/>
            <person name="Aerts A.L."/>
            <person name="Barry K."/>
            <person name="Choi C."/>
            <person name="Clum A."/>
            <person name="Coughlan A.Y."/>
            <person name="Deshpande S."/>
            <person name="Douglass A.P."/>
            <person name="Hanson S.J."/>
            <person name="Klenk H.-P."/>
            <person name="Labutti K."/>
            <person name="Lapidus A."/>
            <person name="Lindquist E."/>
            <person name="Lipzen A."/>
            <person name="Meier-Kolthoff J.P."/>
            <person name="Ohm R.A."/>
            <person name="Otillar R.P."/>
            <person name="Pangilinan J."/>
            <person name="Peng Y."/>
            <person name="Rokas A."/>
            <person name="Rosa C.A."/>
            <person name="Scheuner C."/>
            <person name="Sibirny A.A."/>
            <person name="Slot J.C."/>
            <person name="Stielow J.B."/>
            <person name="Sun H."/>
            <person name="Kurtzman C.P."/>
            <person name="Blackwell M."/>
            <person name="Grigoriev I.V."/>
            <person name="Jeffries T.W."/>
        </authorList>
    </citation>
    <scope>NUCLEOTIDE SEQUENCE [LARGE SCALE GENOMIC DNA]</scope>
    <source>
        <strain evidence="9">NRRL Y-17324</strain>
    </source>
</reference>
<keyword evidence="4 6" id="KW-0472">Membrane</keyword>
<dbReference type="Pfam" id="PF01740">
    <property type="entry name" value="STAS"/>
    <property type="match status" value="1"/>
</dbReference>
<dbReference type="InterPro" id="IPR011547">
    <property type="entry name" value="SLC26A/SulP_dom"/>
</dbReference>
<evidence type="ECO:0000256" key="1">
    <source>
        <dbReference type="ARBA" id="ARBA00004141"/>
    </source>
</evidence>
<evidence type="ECO:0000256" key="3">
    <source>
        <dbReference type="ARBA" id="ARBA00022989"/>
    </source>
</evidence>
<dbReference type="PROSITE" id="PS50801">
    <property type="entry name" value="STAS"/>
    <property type="match status" value="1"/>
</dbReference>
<feature type="transmembrane region" description="Helical" evidence="6">
    <location>
        <begin position="186"/>
        <end position="204"/>
    </location>
</feature>
<dbReference type="Gene3D" id="3.30.750.24">
    <property type="entry name" value="STAS domain"/>
    <property type="match status" value="1"/>
</dbReference>
<dbReference type="InterPro" id="IPR036513">
    <property type="entry name" value="STAS_dom_sf"/>
</dbReference>
<dbReference type="CDD" id="cd07042">
    <property type="entry name" value="STAS_SulP_like_sulfate_transporter"/>
    <property type="match status" value="1"/>
</dbReference>
<evidence type="ECO:0000256" key="6">
    <source>
        <dbReference type="SAM" id="Phobius"/>
    </source>
</evidence>
<evidence type="ECO:0000256" key="4">
    <source>
        <dbReference type="ARBA" id="ARBA00023136"/>
    </source>
</evidence>
<feature type="domain" description="STAS" evidence="7">
    <location>
        <begin position="578"/>
        <end position="732"/>
    </location>
</feature>
<feature type="transmembrane region" description="Helical" evidence="6">
    <location>
        <begin position="393"/>
        <end position="416"/>
    </location>
</feature>
<dbReference type="AlphaFoldDB" id="A0A1E4SQH1"/>
<dbReference type="RefSeq" id="XP_020066871.1">
    <property type="nucleotide sequence ID" value="XM_020208743.1"/>
</dbReference>